<dbReference type="EMBL" id="JACPRF010000213">
    <property type="protein sequence ID" value="MBI2876604.1"/>
    <property type="molecule type" value="Genomic_DNA"/>
</dbReference>
<dbReference type="InterPro" id="IPR006665">
    <property type="entry name" value="OmpA-like"/>
</dbReference>
<evidence type="ECO:0000256" key="2">
    <source>
        <dbReference type="SAM" id="MobiDB-lite"/>
    </source>
</evidence>
<evidence type="ECO:0000313" key="4">
    <source>
        <dbReference type="EMBL" id="MBI2876604.1"/>
    </source>
</evidence>
<evidence type="ECO:0000313" key="5">
    <source>
        <dbReference type="Proteomes" id="UP000769766"/>
    </source>
</evidence>
<protein>
    <submittedName>
        <fullName evidence="4">Peptidoglycan-associated lipoprotein</fullName>
    </submittedName>
</protein>
<evidence type="ECO:0000256" key="1">
    <source>
        <dbReference type="PROSITE-ProRule" id="PRU00473"/>
    </source>
</evidence>
<dbReference type="Gene3D" id="3.30.1330.60">
    <property type="entry name" value="OmpA-like domain"/>
    <property type="match status" value="1"/>
</dbReference>
<sequence length="37" mass="4261">DPKQLSTVSFGEERPLDPGHTEEAWAKNRRAHFVLLK</sequence>
<feature type="domain" description="OmpA-like" evidence="3">
    <location>
        <begin position="1"/>
        <end position="37"/>
    </location>
</feature>
<accession>A0A932CNW0</accession>
<feature type="compositionally biased region" description="Basic and acidic residues" evidence="2">
    <location>
        <begin position="11"/>
        <end position="23"/>
    </location>
</feature>
<dbReference type="GO" id="GO:0016020">
    <property type="term" value="C:membrane"/>
    <property type="evidence" value="ECO:0007669"/>
    <property type="project" value="UniProtKB-UniRule"/>
</dbReference>
<feature type="region of interest" description="Disordered" evidence="2">
    <location>
        <begin position="1"/>
        <end position="23"/>
    </location>
</feature>
<dbReference type="AlphaFoldDB" id="A0A932CNW0"/>
<dbReference type="SUPFAM" id="SSF103088">
    <property type="entry name" value="OmpA-like"/>
    <property type="match status" value="1"/>
</dbReference>
<gene>
    <name evidence="4" type="ORF">HYY20_06960</name>
</gene>
<dbReference type="PROSITE" id="PS51123">
    <property type="entry name" value="OMPA_2"/>
    <property type="match status" value="1"/>
</dbReference>
<keyword evidence="4" id="KW-0449">Lipoprotein</keyword>
<organism evidence="4 5">
    <name type="scientific">Tectimicrobiota bacterium</name>
    <dbReference type="NCBI Taxonomy" id="2528274"/>
    <lineage>
        <taxon>Bacteria</taxon>
        <taxon>Pseudomonadati</taxon>
        <taxon>Nitrospinota/Tectimicrobiota group</taxon>
        <taxon>Candidatus Tectimicrobiota</taxon>
    </lineage>
</organism>
<proteinExistence type="predicted"/>
<feature type="non-terminal residue" evidence="4">
    <location>
        <position position="1"/>
    </location>
</feature>
<name>A0A932CNW0_UNCTE</name>
<comment type="caution">
    <text evidence="4">The sequence shown here is derived from an EMBL/GenBank/DDBJ whole genome shotgun (WGS) entry which is preliminary data.</text>
</comment>
<dbReference type="Proteomes" id="UP000769766">
    <property type="component" value="Unassembled WGS sequence"/>
</dbReference>
<dbReference type="InterPro" id="IPR036737">
    <property type="entry name" value="OmpA-like_sf"/>
</dbReference>
<keyword evidence="1" id="KW-0472">Membrane</keyword>
<reference evidence="4" key="1">
    <citation type="submission" date="2020-07" db="EMBL/GenBank/DDBJ databases">
        <title>Huge and variable diversity of episymbiotic CPR bacteria and DPANN archaea in groundwater ecosystems.</title>
        <authorList>
            <person name="He C.Y."/>
            <person name="Keren R."/>
            <person name="Whittaker M."/>
            <person name="Farag I.F."/>
            <person name="Doudna J."/>
            <person name="Cate J.H.D."/>
            <person name="Banfield J.F."/>
        </authorList>
    </citation>
    <scope>NUCLEOTIDE SEQUENCE</scope>
    <source>
        <strain evidence="4">NC_groundwater_672_Ag_B-0.1um_62_36</strain>
    </source>
</reference>
<evidence type="ECO:0000259" key="3">
    <source>
        <dbReference type="PROSITE" id="PS51123"/>
    </source>
</evidence>